<keyword evidence="12 13" id="KW-0456">Lyase</keyword>
<dbReference type="Proteomes" id="UP001408789">
    <property type="component" value="Unassembled WGS sequence"/>
</dbReference>
<keyword evidence="10" id="KW-1015">Disulfide bond</keyword>
<comment type="function">
    <text evidence="2">Has pectate lyase activity.</text>
</comment>
<dbReference type="InterPro" id="IPR018082">
    <property type="entry name" value="AmbAllergen"/>
</dbReference>
<protein>
    <recommendedName>
        <fullName evidence="6 13">Pectate lyase</fullName>
        <ecNumber evidence="6 13">4.2.2.2</ecNumber>
    </recommendedName>
</protein>
<dbReference type="EMBL" id="JBCNJP010000027">
    <property type="protein sequence ID" value="KAK9052139.1"/>
    <property type="molecule type" value="Genomic_DNA"/>
</dbReference>
<evidence type="ECO:0000256" key="12">
    <source>
        <dbReference type="ARBA" id="ARBA00023239"/>
    </source>
</evidence>
<evidence type="ECO:0000256" key="7">
    <source>
        <dbReference type="ARBA" id="ARBA00022723"/>
    </source>
</evidence>
<comment type="caution">
    <text evidence="15">The sequence shown here is derived from an EMBL/GenBank/DDBJ whole genome shotgun (WGS) entry which is preliminary data.</text>
</comment>
<evidence type="ECO:0000313" key="16">
    <source>
        <dbReference type="Proteomes" id="UP001408789"/>
    </source>
</evidence>
<evidence type="ECO:0000256" key="5">
    <source>
        <dbReference type="ARBA" id="ARBA00011245"/>
    </source>
</evidence>
<dbReference type="SUPFAM" id="SSF51126">
    <property type="entry name" value="Pectin lyase-like"/>
    <property type="match status" value="1"/>
</dbReference>
<evidence type="ECO:0000256" key="13">
    <source>
        <dbReference type="RuleBase" id="RU361123"/>
    </source>
</evidence>
<evidence type="ECO:0000256" key="4">
    <source>
        <dbReference type="ARBA" id="ARBA00008800"/>
    </source>
</evidence>
<keyword evidence="16" id="KW-1185">Reference proteome</keyword>
<feature type="domain" description="Pectate lyase" evidence="14">
    <location>
        <begin position="150"/>
        <end position="338"/>
    </location>
</feature>
<dbReference type="AlphaFoldDB" id="A0AAP0GL53"/>
<accession>A0AAP0GL53</accession>
<evidence type="ECO:0000256" key="6">
    <source>
        <dbReference type="ARBA" id="ARBA00012272"/>
    </source>
</evidence>
<evidence type="ECO:0000313" key="15">
    <source>
        <dbReference type="EMBL" id="KAK9052139.1"/>
    </source>
</evidence>
<dbReference type="SMART" id="SM00656">
    <property type="entry name" value="Amb_all"/>
    <property type="match status" value="1"/>
</dbReference>
<dbReference type="InterPro" id="IPR002022">
    <property type="entry name" value="Pec_lyase"/>
</dbReference>
<keyword evidence="11" id="KW-0325">Glycoprotein</keyword>
<keyword evidence="9 13" id="KW-0106">Calcium</keyword>
<dbReference type="PANTHER" id="PTHR31683:SF159">
    <property type="entry name" value="PECTATE LYASE"/>
    <property type="match status" value="1"/>
</dbReference>
<dbReference type="EC" id="4.2.2.2" evidence="6 13"/>
<dbReference type="PRINTS" id="PR00807">
    <property type="entry name" value="AMBALLERGEN"/>
</dbReference>
<dbReference type="GO" id="GO:0046872">
    <property type="term" value="F:metal ion binding"/>
    <property type="evidence" value="ECO:0007669"/>
    <property type="project" value="UniProtKB-KW"/>
</dbReference>
<organism evidence="15 16">
    <name type="scientific">Deinandra increscens subsp. villosa</name>
    <dbReference type="NCBI Taxonomy" id="3103831"/>
    <lineage>
        <taxon>Eukaryota</taxon>
        <taxon>Viridiplantae</taxon>
        <taxon>Streptophyta</taxon>
        <taxon>Embryophyta</taxon>
        <taxon>Tracheophyta</taxon>
        <taxon>Spermatophyta</taxon>
        <taxon>Magnoliopsida</taxon>
        <taxon>eudicotyledons</taxon>
        <taxon>Gunneridae</taxon>
        <taxon>Pentapetalae</taxon>
        <taxon>asterids</taxon>
        <taxon>campanulids</taxon>
        <taxon>Asterales</taxon>
        <taxon>Asteraceae</taxon>
        <taxon>Asteroideae</taxon>
        <taxon>Heliantheae alliance</taxon>
        <taxon>Madieae</taxon>
        <taxon>Madiinae</taxon>
        <taxon>Deinandra</taxon>
    </lineage>
</organism>
<evidence type="ECO:0000256" key="10">
    <source>
        <dbReference type="ARBA" id="ARBA00023157"/>
    </source>
</evidence>
<comment type="catalytic activity">
    <reaction evidence="1 13">
        <text>Eliminative cleavage of (1-&gt;4)-alpha-D-galacturonan to give oligosaccharides with 4-deoxy-alpha-D-galact-4-enuronosyl groups at their non-reducing ends.</text>
        <dbReference type="EC" id="4.2.2.2"/>
    </reaction>
</comment>
<feature type="chain" id="PRO_5042663459" description="Pectate lyase" evidence="13">
    <location>
        <begin position="24"/>
        <end position="406"/>
    </location>
</feature>
<evidence type="ECO:0000256" key="8">
    <source>
        <dbReference type="ARBA" id="ARBA00022729"/>
    </source>
</evidence>
<gene>
    <name evidence="15" type="ORF">SSX86_028767</name>
</gene>
<evidence type="ECO:0000259" key="14">
    <source>
        <dbReference type="SMART" id="SM00656"/>
    </source>
</evidence>
<evidence type="ECO:0000256" key="1">
    <source>
        <dbReference type="ARBA" id="ARBA00000695"/>
    </source>
</evidence>
<evidence type="ECO:0000256" key="11">
    <source>
        <dbReference type="ARBA" id="ARBA00023180"/>
    </source>
</evidence>
<evidence type="ECO:0000256" key="2">
    <source>
        <dbReference type="ARBA" id="ARBA00002799"/>
    </source>
</evidence>
<dbReference type="GO" id="GO:0030570">
    <property type="term" value="F:pectate lyase activity"/>
    <property type="evidence" value="ECO:0007669"/>
    <property type="project" value="UniProtKB-EC"/>
</dbReference>
<keyword evidence="7 13" id="KW-0479">Metal-binding</keyword>
<dbReference type="Pfam" id="PF00544">
    <property type="entry name" value="Pectate_lyase_4"/>
    <property type="match status" value="1"/>
</dbReference>
<comment type="pathway">
    <text evidence="3 13">Glycan metabolism; pectin degradation; 2-dehydro-3-deoxy-D-gluconate from pectin: step 2/5.</text>
</comment>
<dbReference type="PANTHER" id="PTHR31683">
    <property type="entry name" value="PECTATE LYASE 18-RELATED"/>
    <property type="match status" value="1"/>
</dbReference>
<keyword evidence="8 13" id="KW-0732">Signal</keyword>
<comment type="similarity">
    <text evidence="4">Belongs to the polysaccharide lyase 1 family. Amb a subfamily.</text>
</comment>
<feature type="signal peptide" evidence="13">
    <location>
        <begin position="1"/>
        <end position="23"/>
    </location>
</feature>
<dbReference type="InterPro" id="IPR045032">
    <property type="entry name" value="PEL"/>
</dbReference>
<proteinExistence type="inferred from homology"/>
<evidence type="ECO:0000256" key="9">
    <source>
        <dbReference type="ARBA" id="ARBA00022837"/>
    </source>
</evidence>
<reference evidence="15 16" key="1">
    <citation type="submission" date="2024-04" db="EMBL/GenBank/DDBJ databases">
        <title>The reference genome of an endangered Asteraceae, Deinandra increscens subsp. villosa, native to the Central Coast of California.</title>
        <authorList>
            <person name="Guilliams M."/>
            <person name="Hasenstab-Lehman K."/>
            <person name="Meyer R."/>
            <person name="Mcevoy S."/>
        </authorList>
    </citation>
    <scope>NUCLEOTIDE SEQUENCE [LARGE SCALE GENOMIC DNA]</scope>
    <source>
        <tissue evidence="15">Leaf</tissue>
    </source>
</reference>
<dbReference type="Gene3D" id="2.160.20.10">
    <property type="entry name" value="Single-stranded right-handed beta-helix, Pectin lyase-like"/>
    <property type="match status" value="1"/>
</dbReference>
<comment type="cofactor">
    <cofactor evidence="13">
        <name>Ca(2+)</name>
        <dbReference type="ChEBI" id="CHEBI:29108"/>
    </cofactor>
    <text evidence="13">Binds 1 Ca(2+) ion. Required for its activity.</text>
</comment>
<dbReference type="InterPro" id="IPR011050">
    <property type="entry name" value="Pectin_lyase_fold/virulence"/>
</dbReference>
<sequence>MDYQYFVLFLTIIFAFLLPSLSGKNEKIIADVEDYGDKNAGNANAGAAMEAYNPELEAAMPNINDTRRVLNDASKNPIDKCWRGKPDWADNRKALAECVMGFAKGTTGGAAGEIYTVTDPSDEDGANPKEGTLRFGAAQKQPLWIIFEKDMQIFLKHTLVITSDKTIDGRGAKIEIAGGGGFTIQNENNIIVHGVDIHDVKVMDGFASRAACDGDAFTIKTATKIWIDHCTFSKGPDGLLDVTVASNFVTISNCRFHNHDKAVLLGADDSHTEDKIMQVTVAYNRFEETLVQRMPRCRFGFFQVVNNDYNKWGLYAIGGSANPTILSQGNRFVTQRSYAEESEWKNWNWRSQEDVFENGAFFTASGTDPQLTPEQQANMLPIEPAANVPQLTSDAGVLSCVPGQPC</sequence>
<dbReference type="InterPro" id="IPR012334">
    <property type="entry name" value="Pectin_lyas_fold"/>
</dbReference>
<name>A0AAP0GL53_9ASTR</name>
<evidence type="ECO:0000256" key="3">
    <source>
        <dbReference type="ARBA" id="ARBA00005220"/>
    </source>
</evidence>
<comment type="subunit">
    <text evidence="5">Monomer.</text>
</comment>